<name>A0A5K7Z390_9BACT</name>
<dbReference type="RefSeq" id="WP_155303072.1">
    <property type="nucleotide sequence ID" value="NZ_AP021875.1"/>
</dbReference>
<dbReference type="PANTHER" id="PTHR43169:SF2">
    <property type="entry name" value="NAD_GMP SYNTHASE DOMAIN-CONTAINING PROTEIN"/>
    <property type="match status" value="1"/>
</dbReference>
<keyword evidence="3" id="KW-0378">Hydrolase</keyword>
<gene>
    <name evidence="3" type="ORF">DSCW_14280</name>
</gene>
<evidence type="ECO:0000259" key="2">
    <source>
        <dbReference type="Pfam" id="PF00733"/>
    </source>
</evidence>
<dbReference type="GO" id="GO:0016787">
    <property type="term" value="F:hydrolase activity"/>
    <property type="evidence" value="ECO:0007669"/>
    <property type="project" value="UniProtKB-KW"/>
</dbReference>
<dbReference type="GO" id="GO:0004066">
    <property type="term" value="F:asparagine synthase (glutamine-hydrolyzing) activity"/>
    <property type="evidence" value="ECO:0007669"/>
    <property type="project" value="InterPro"/>
</dbReference>
<dbReference type="PANTHER" id="PTHR43169">
    <property type="entry name" value="EXSB FAMILY PROTEIN"/>
    <property type="match status" value="1"/>
</dbReference>
<organism evidence="3 4">
    <name type="scientific">Desulfosarcina widdelii</name>
    <dbReference type="NCBI Taxonomy" id="947919"/>
    <lineage>
        <taxon>Bacteria</taxon>
        <taxon>Pseudomonadati</taxon>
        <taxon>Thermodesulfobacteriota</taxon>
        <taxon>Desulfobacteria</taxon>
        <taxon>Desulfobacterales</taxon>
        <taxon>Desulfosarcinaceae</taxon>
        <taxon>Desulfosarcina</taxon>
    </lineage>
</organism>
<evidence type="ECO:0000313" key="3">
    <source>
        <dbReference type="EMBL" id="BBO74011.1"/>
    </source>
</evidence>
<dbReference type="InterPro" id="IPR005232">
    <property type="entry name" value="LarE"/>
</dbReference>
<dbReference type="KEGG" id="dwd:DSCW_14280"/>
<sequence length="272" mass="29772">MQASLQDKKAKLARVLKSFDRLAVALSGGVDSAVLLAEARAVLGERVIALTAQSPIHPQQDVADAKKLAGEMGVTHLIVDSHEIDHPDFLANTEQRCYICKKIVFGQLAEMAEQRGFSKLAHGANADDTGDYRPGMKAARELGVAAPLLEAGLTKADVRQLARQRDLAVWNKPAMACLATRFPYGTSITLEKLERIRQAEKIFNTAGFQNCRVRCHGNVARIEVPLAHLPALFTDPLRQRIVDQLRDIGFIHIAADLEGYVSGSMNRALDND</sequence>
<dbReference type="Pfam" id="PF00733">
    <property type="entry name" value="Asn_synthase"/>
    <property type="match status" value="1"/>
</dbReference>
<dbReference type="SUPFAM" id="SSF52402">
    <property type="entry name" value="Adenine nucleotide alpha hydrolases-like"/>
    <property type="match status" value="1"/>
</dbReference>
<dbReference type="CDD" id="cd01990">
    <property type="entry name" value="LarE-like"/>
    <property type="match status" value="1"/>
</dbReference>
<dbReference type="PIRSF" id="PIRSF006661">
    <property type="entry name" value="PP-lp_UCP006661"/>
    <property type="match status" value="1"/>
</dbReference>
<dbReference type="InterPro" id="IPR014729">
    <property type="entry name" value="Rossmann-like_a/b/a_fold"/>
</dbReference>
<dbReference type="InterPro" id="IPR001962">
    <property type="entry name" value="Asn_synthase"/>
</dbReference>
<feature type="active site" description="Nucleophile and sulfur donor" evidence="1">
    <location>
        <position position="177"/>
    </location>
</feature>
<dbReference type="NCBIfam" id="TIGR00268">
    <property type="entry name" value="ATP-dependent sacrificial sulfur transferase LarE"/>
    <property type="match status" value="1"/>
</dbReference>
<keyword evidence="4" id="KW-1185">Reference proteome</keyword>
<proteinExistence type="predicted"/>
<evidence type="ECO:0000256" key="1">
    <source>
        <dbReference type="PIRSR" id="PIRSR006661-1"/>
    </source>
</evidence>
<dbReference type="AlphaFoldDB" id="A0A5K7Z390"/>
<dbReference type="GO" id="GO:0016783">
    <property type="term" value="F:sulfurtransferase activity"/>
    <property type="evidence" value="ECO:0007669"/>
    <property type="project" value="InterPro"/>
</dbReference>
<dbReference type="Proteomes" id="UP000427769">
    <property type="component" value="Chromosome"/>
</dbReference>
<feature type="domain" description="Asparagine synthetase" evidence="2">
    <location>
        <begin position="13"/>
        <end position="101"/>
    </location>
</feature>
<dbReference type="InterPro" id="IPR052188">
    <property type="entry name" value="Ni-pincer_cofactor_biosynth"/>
</dbReference>
<dbReference type="EMBL" id="AP021875">
    <property type="protein sequence ID" value="BBO74011.1"/>
    <property type="molecule type" value="Genomic_DNA"/>
</dbReference>
<reference evidence="3 4" key="1">
    <citation type="submission" date="2019-11" db="EMBL/GenBank/DDBJ databases">
        <title>Comparative genomics of hydrocarbon-degrading Desulfosarcina strains.</title>
        <authorList>
            <person name="Watanabe M."/>
            <person name="Kojima H."/>
            <person name="Fukui M."/>
        </authorList>
    </citation>
    <scope>NUCLEOTIDE SEQUENCE [LARGE SCALE GENOMIC DNA]</scope>
    <source>
        <strain evidence="3 4">PP31</strain>
    </source>
</reference>
<accession>A0A5K7Z390</accession>
<dbReference type="OrthoDB" id="9776919at2"/>
<dbReference type="GO" id="GO:0006529">
    <property type="term" value="P:asparagine biosynthetic process"/>
    <property type="evidence" value="ECO:0007669"/>
    <property type="project" value="InterPro"/>
</dbReference>
<evidence type="ECO:0000313" key="4">
    <source>
        <dbReference type="Proteomes" id="UP000427769"/>
    </source>
</evidence>
<dbReference type="Gene3D" id="3.40.50.620">
    <property type="entry name" value="HUPs"/>
    <property type="match status" value="1"/>
</dbReference>
<protein>
    <submittedName>
        <fullName evidence="3">Adenine nucleotide alpha hydrolase</fullName>
    </submittedName>
</protein>